<proteinExistence type="predicted"/>
<evidence type="ECO:0000313" key="2">
    <source>
        <dbReference type="Proteomes" id="UP000198546"/>
    </source>
</evidence>
<reference evidence="1 2" key="1">
    <citation type="submission" date="2016-10" db="EMBL/GenBank/DDBJ databases">
        <authorList>
            <person name="de Groot N.N."/>
        </authorList>
    </citation>
    <scope>NUCLEOTIDE SEQUENCE [LARGE SCALE GENOMIC DNA]</scope>
    <source>
        <strain evidence="1 2">MON 2.2</strain>
    </source>
</reference>
<evidence type="ECO:0000313" key="1">
    <source>
        <dbReference type="EMBL" id="SDD43649.1"/>
    </source>
</evidence>
<dbReference type="Proteomes" id="UP000198546">
    <property type="component" value="Chromosome i"/>
</dbReference>
<dbReference type="STRING" id="675864.SAMN04489747_0944"/>
<accession>A0A1G6UQS0</accession>
<dbReference type="RefSeq" id="WP_090591119.1">
    <property type="nucleotide sequence ID" value="NZ_LT629688.1"/>
</dbReference>
<protein>
    <submittedName>
        <fullName evidence="1">Uncharacterized protein</fullName>
    </submittedName>
</protein>
<sequence length="287" mass="32086">MSEPEVEHLQLKYIGPAVQGEMRARTVGSVLQDLDDLVTLASRTGEFNNIPAAPDVKVTATNKGSFEIAAVVQWASTLEGGGTLVALLGGIGYAIRYLRELGSKKIIGVNHRPDQGTVILTLENKEVVEVTEQLYAIIMNKRVRKALKGIVRPLGNGIEALELTGGGETHRVALEQQDEFTEPEEGDWDDVVTRETRWVRVRQPDFDNDRWGVTINEGRVSVTIEDEDFLADVDTGRVALANTQSFQVRLRVEQRRESGKKKPTMRYFIERVLQQKEQDEPLPEGDH</sequence>
<dbReference type="EMBL" id="LT629688">
    <property type="protein sequence ID" value="SDD43649.1"/>
    <property type="molecule type" value="Genomic_DNA"/>
</dbReference>
<organism evidence="1 2">
    <name type="scientific">Auraticoccus monumenti</name>
    <dbReference type="NCBI Taxonomy" id="675864"/>
    <lineage>
        <taxon>Bacteria</taxon>
        <taxon>Bacillati</taxon>
        <taxon>Actinomycetota</taxon>
        <taxon>Actinomycetes</taxon>
        <taxon>Propionibacteriales</taxon>
        <taxon>Propionibacteriaceae</taxon>
        <taxon>Auraticoccus</taxon>
    </lineage>
</organism>
<name>A0A1G6UQS0_9ACTN</name>
<dbReference type="AlphaFoldDB" id="A0A1G6UQS0"/>
<gene>
    <name evidence="1" type="ORF">SAMN04489747_0944</name>
</gene>
<dbReference type="OrthoDB" id="6400380at2"/>
<keyword evidence="2" id="KW-1185">Reference proteome</keyword>